<dbReference type="EMBL" id="JBBPBM010000103">
    <property type="protein sequence ID" value="KAK8508365.1"/>
    <property type="molecule type" value="Genomic_DNA"/>
</dbReference>
<accession>A0ABR2BMJ0</accession>
<comment type="caution">
    <text evidence="2">The sequence shown here is derived from an EMBL/GenBank/DDBJ whole genome shotgun (WGS) entry which is preliminary data.</text>
</comment>
<keyword evidence="3" id="KW-1185">Reference proteome</keyword>
<reference evidence="2 3" key="1">
    <citation type="journal article" date="2024" name="G3 (Bethesda)">
        <title>Genome assembly of Hibiscus sabdariffa L. provides insights into metabolisms of medicinal natural products.</title>
        <authorList>
            <person name="Kim T."/>
        </authorList>
    </citation>
    <scope>NUCLEOTIDE SEQUENCE [LARGE SCALE GENOMIC DNA]</scope>
    <source>
        <strain evidence="2">TK-2024</strain>
        <tissue evidence="2">Old leaves</tissue>
    </source>
</reference>
<name>A0ABR2BMJ0_9ROSI</name>
<evidence type="ECO:0000256" key="1">
    <source>
        <dbReference type="SAM" id="SignalP"/>
    </source>
</evidence>
<proteinExistence type="predicted"/>
<sequence>MGVWEAILCLCGLQRGMLVWEGELNWLCSRLKWYMGQVQNQVNHLPISWDRAEFYIKFIDDRIFREPSVCSTRRSKRHGVSRFLHR</sequence>
<feature type="signal peptide" evidence="1">
    <location>
        <begin position="1"/>
        <end position="16"/>
    </location>
</feature>
<organism evidence="2 3">
    <name type="scientific">Hibiscus sabdariffa</name>
    <name type="common">roselle</name>
    <dbReference type="NCBI Taxonomy" id="183260"/>
    <lineage>
        <taxon>Eukaryota</taxon>
        <taxon>Viridiplantae</taxon>
        <taxon>Streptophyta</taxon>
        <taxon>Embryophyta</taxon>
        <taxon>Tracheophyta</taxon>
        <taxon>Spermatophyta</taxon>
        <taxon>Magnoliopsida</taxon>
        <taxon>eudicotyledons</taxon>
        <taxon>Gunneridae</taxon>
        <taxon>Pentapetalae</taxon>
        <taxon>rosids</taxon>
        <taxon>malvids</taxon>
        <taxon>Malvales</taxon>
        <taxon>Malvaceae</taxon>
        <taxon>Malvoideae</taxon>
        <taxon>Hibiscus</taxon>
    </lineage>
</organism>
<keyword evidence="1" id="KW-0732">Signal</keyword>
<gene>
    <name evidence="2" type="ORF">V6N12_019544</name>
</gene>
<feature type="chain" id="PRO_5047403797" evidence="1">
    <location>
        <begin position="17"/>
        <end position="86"/>
    </location>
</feature>
<evidence type="ECO:0000313" key="3">
    <source>
        <dbReference type="Proteomes" id="UP001472677"/>
    </source>
</evidence>
<dbReference type="Proteomes" id="UP001472677">
    <property type="component" value="Unassembled WGS sequence"/>
</dbReference>
<protein>
    <submittedName>
        <fullName evidence="2">Uncharacterized protein</fullName>
    </submittedName>
</protein>
<evidence type="ECO:0000313" key="2">
    <source>
        <dbReference type="EMBL" id="KAK8508365.1"/>
    </source>
</evidence>